<evidence type="ECO:0000313" key="3">
    <source>
        <dbReference type="EMBL" id="NYD43430.1"/>
    </source>
</evidence>
<dbReference type="PANTHER" id="PTHR33231">
    <property type="entry name" value="30S RIBOSOMAL PROTEIN"/>
    <property type="match status" value="1"/>
</dbReference>
<evidence type="ECO:0000259" key="2">
    <source>
        <dbReference type="Pfam" id="PF16321"/>
    </source>
</evidence>
<dbReference type="GO" id="GO:0045900">
    <property type="term" value="P:negative regulation of translational elongation"/>
    <property type="evidence" value="ECO:0007669"/>
    <property type="project" value="TreeGrafter"/>
</dbReference>
<evidence type="ECO:0000313" key="4">
    <source>
        <dbReference type="Proteomes" id="UP000535511"/>
    </source>
</evidence>
<accession>A0A7Y9E9K1</accession>
<feature type="domain" description="Sigma 54 modulation/S30EA ribosomal protein C-terminal" evidence="2">
    <location>
        <begin position="137"/>
        <end position="191"/>
    </location>
</feature>
<dbReference type="SUPFAM" id="SSF69754">
    <property type="entry name" value="Ribosome binding protein Y (YfiA homologue)"/>
    <property type="match status" value="1"/>
</dbReference>
<feature type="domain" description="Sigma 54 modulation/S30EA ribosomal protein C-terminal" evidence="2">
    <location>
        <begin position="215"/>
        <end position="257"/>
    </location>
</feature>
<keyword evidence="1" id="KW-0810">Translation regulation</keyword>
<dbReference type="InterPro" id="IPR038416">
    <property type="entry name" value="Ribosom_S30AE_C_sf"/>
</dbReference>
<protein>
    <submittedName>
        <fullName evidence="3">Ribosomal subunit interface protein</fullName>
    </submittedName>
</protein>
<dbReference type="InterPro" id="IPR050574">
    <property type="entry name" value="HPF/YfiA_ribosome-assoc"/>
</dbReference>
<sequence length="261" mass="28726">MTVPAGSAAIEVTARGEVDARMRAYAEEKVGVALAVARDPIMRAHVVLGLRHDPAVKVPATAEATVDVGGTVLRAQAAAPSMTEAIDELESRLRRRLTQLQDRTRTRHRWTGVEAEHEWRHGDVPRRPVAWYPRPAESRELMRRKTFAAEPLTVDEAAYDMESLDHDFFLYTDNESGEPALVRRLPEGGYAVQGGAGPEAVAKSAAEVVLEPPPPRLTDDEARARLDSDSEAFVFYLDAGSGQGRVLYRRYDGHYGLIVTG</sequence>
<keyword evidence="4" id="KW-1185">Reference proteome</keyword>
<dbReference type="Pfam" id="PF16321">
    <property type="entry name" value="Ribosom_S30AE_C"/>
    <property type="match status" value="2"/>
</dbReference>
<organism evidence="3 4">
    <name type="scientific">Nocardioides panaciterrulae</name>
    <dbReference type="NCBI Taxonomy" id="661492"/>
    <lineage>
        <taxon>Bacteria</taxon>
        <taxon>Bacillati</taxon>
        <taxon>Actinomycetota</taxon>
        <taxon>Actinomycetes</taxon>
        <taxon>Propionibacteriales</taxon>
        <taxon>Nocardioidaceae</taxon>
        <taxon>Nocardioides</taxon>
    </lineage>
</organism>
<reference evidence="3 4" key="1">
    <citation type="submission" date="2020-07" db="EMBL/GenBank/DDBJ databases">
        <title>Sequencing the genomes of 1000 actinobacteria strains.</title>
        <authorList>
            <person name="Klenk H.-P."/>
        </authorList>
    </citation>
    <scope>NUCLEOTIDE SEQUENCE [LARGE SCALE GENOMIC DNA]</scope>
    <source>
        <strain evidence="3 4">DSM 21350</strain>
    </source>
</reference>
<dbReference type="AlphaFoldDB" id="A0A7Y9E9K1"/>
<dbReference type="InterPro" id="IPR036567">
    <property type="entry name" value="RHF-like"/>
</dbReference>
<dbReference type="GO" id="GO:0043024">
    <property type="term" value="F:ribosomal small subunit binding"/>
    <property type="evidence" value="ECO:0007669"/>
    <property type="project" value="TreeGrafter"/>
</dbReference>
<dbReference type="RefSeq" id="WP_179664966.1">
    <property type="nucleotide sequence ID" value="NZ_JACCBG010000001.1"/>
</dbReference>
<dbReference type="InterPro" id="IPR003489">
    <property type="entry name" value="RHF/RaiA"/>
</dbReference>
<proteinExistence type="predicted"/>
<dbReference type="Gene3D" id="3.30.160.100">
    <property type="entry name" value="Ribosome hibernation promotion factor-like"/>
    <property type="match status" value="1"/>
</dbReference>
<dbReference type="GO" id="GO:0022627">
    <property type="term" value="C:cytosolic small ribosomal subunit"/>
    <property type="evidence" value="ECO:0007669"/>
    <property type="project" value="TreeGrafter"/>
</dbReference>
<name>A0A7Y9E9K1_9ACTN</name>
<dbReference type="Proteomes" id="UP000535511">
    <property type="component" value="Unassembled WGS sequence"/>
</dbReference>
<dbReference type="PANTHER" id="PTHR33231:SF1">
    <property type="entry name" value="30S RIBOSOMAL PROTEIN"/>
    <property type="match status" value="1"/>
</dbReference>
<dbReference type="InterPro" id="IPR032528">
    <property type="entry name" value="Ribosom_S30AE_C"/>
</dbReference>
<evidence type="ECO:0000256" key="1">
    <source>
        <dbReference type="ARBA" id="ARBA00022845"/>
    </source>
</evidence>
<dbReference type="Pfam" id="PF02482">
    <property type="entry name" value="Ribosomal_S30AE"/>
    <property type="match status" value="1"/>
</dbReference>
<dbReference type="Gene3D" id="3.30.505.50">
    <property type="entry name" value="Sigma 54 modulation/S30EA ribosomal protein, C-terminal domain"/>
    <property type="match status" value="2"/>
</dbReference>
<gene>
    <name evidence="3" type="ORF">BJZ21_003513</name>
</gene>
<comment type="caution">
    <text evidence="3">The sequence shown here is derived from an EMBL/GenBank/DDBJ whole genome shotgun (WGS) entry which is preliminary data.</text>
</comment>
<dbReference type="EMBL" id="JACCBG010000001">
    <property type="protein sequence ID" value="NYD43430.1"/>
    <property type="molecule type" value="Genomic_DNA"/>
</dbReference>